<name>A0A9Q1K4I3_9CARY</name>
<gene>
    <name evidence="1" type="ORF">Cgig2_009909</name>
</gene>
<dbReference type="AlphaFoldDB" id="A0A9Q1K4I3"/>
<keyword evidence="2" id="KW-1185">Reference proteome</keyword>
<comment type="caution">
    <text evidence="1">The sequence shown here is derived from an EMBL/GenBank/DDBJ whole genome shotgun (WGS) entry which is preliminary data.</text>
</comment>
<protein>
    <submittedName>
        <fullName evidence="1">Uncharacterized protein</fullName>
    </submittedName>
</protein>
<sequence>MQPTAEKATSEQFVDFPTTCRLHLLQFSTLRLSFYVTTPTPIPSPPSVLHLLCLRLKPPSPKTTGNHRPSYLLLLPENTSSRRSRLLPPTAEIAQAALTVTSLSPPPGGNRGGERDVTVRAAWAISAVGGRSLERRLEVFSGRRRRYEGRWFPVVLGEGGFRRRQRRCRTEGGLGMGVGVVT</sequence>
<accession>A0A9Q1K4I3</accession>
<organism evidence="1 2">
    <name type="scientific">Carnegiea gigantea</name>
    <dbReference type="NCBI Taxonomy" id="171969"/>
    <lineage>
        <taxon>Eukaryota</taxon>
        <taxon>Viridiplantae</taxon>
        <taxon>Streptophyta</taxon>
        <taxon>Embryophyta</taxon>
        <taxon>Tracheophyta</taxon>
        <taxon>Spermatophyta</taxon>
        <taxon>Magnoliopsida</taxon>
        <taxon>eudicotyledons</taxon>
        <taxon>Gunneridae</taxon>
        <taxon>Pentapetalae</taxon>
        <taxon>Caryophyllales</taxon>
        <taxon>Cactineae</taxon>
        <taxon>Cactaceae</taxon>
        <taxon>Cactoideae</taxon>
        <taxon>Echinocereeae</taxon>
        <taxon>Carnegiea</taxon>
    </lineage>
</organism>
<evidence type="ECO:0000313" key="1">
    <source>
        <dbReference type="EMBL" id="KAJ8436344.1"/>
    </source>
</evidence>
<evidence type="ECO:0000313" key="2">
    <source>
        <dbReference type="Proteomes" id="UP001153076"/>
    </source>
</evidence>
<proteinExistence type="predicted"/>
<reference evidence="1" key="1">
    <citation type="submission" date="2022-04" db="EMBL/GenBank/DDBJ databases">
        <title>Carnegiea gigantea Genome sequencing and assembly v2.</title>
        <authorList>
            <person name="Copetti D."/>
            <person name="Sanderson M.J."/>
            <person name="Burquez A."/>
            <person name="Wojciechowski M.F."/>
        </authorList>
    </citation>
    <scope>NUCLEOTIDE SEQUENCE</scope>
    <source>
        <strain evidence="1">SGP5-SGP5p</strain>
        <tissue evidence="1">Aerial part</tissue>
    </source>
</reference>
<dbReference type="Proteomes" id="UP001153076">
    <property type="component" value="Unassembled WGS sequence"/>
</dbReference>
<dbReference type="EMBL" id="JAKOGI010000349">
    <property type="protein sequence ID" value="KAJ8436344.1"/>
    <property type="molecule type" value="Genomic_DNA"/>
</dbReference>